<sequence length="1190" mass="137583">MIKENKYNSNLVRKLQKVLKQEDTILFVGSGISSWSGLPSWYKLISELANYLEREGYSNADAVRGKINDDLLLAASIGLKSLNKIYFKDFLKGVCGSSVAKPHDIHKKIVSLGPTCYITTNYDQLLEDTLRENRKGIHWDVVTNRQLAELASLNQARYKDYVFKVHGDINDIESVVLSREHYQKLYGERNSALNTLEILLTTKPVVFLGFGLRDPDFLQVRDKMKNIYGDNGIEHYAIMPDVSEEEISYWQTEYGIRILSYQTTKNPDGSSDHSELLEILDMLNVEDEKNLRQPIVSKDAREGGLTDSHVLSLLRFIEGQKLQMQADDVEVYPMLFSGNECELFDINGLIKESDNAIVLGEPGGGKTYCLKHFTIKQLNEFKELALQDLKKAKEVFLPIYVDLKGYSGNIFEMIESLLPVDISMNLLKEHFNMIFLFDSFNEMPKEVFEDKLYEKDFWDFKEQFKQSKLIIASRTDEGLKKFNFLQFLLKEIDYKYIKNYLDKNLIYSNKGFNSEIIQLLQKPLYFKLLRTGKININNTSTPHSIYESFFDYLNQEFKKKLNIEINLSQILCSVGFYAIEKGSEKISIDIIKGMIYSDLEKNNINNVNENLILNGLIETGILITSAGLKLSFFHQSITEYLAAKKLGSLYPNSPDILKGILKNTRWDQAVFLTIGFLEEESTDKFFKEIFEIDICFAINTCKYMEFNQGEITCKILNYLIEYNKESNYDFLSQISYSLETLPVKIEHEFMLHKLMSIGDSLGASAAKLLDRVKGEKAKDELLSVFLMRADDFNFGQGLGRILQNRLDINEVKKVVNYIGEFEDREKVHGLIQGSRNIMLRYDMEDIQNVFSSIDNLNEAQLELYFDVLREQESDEALKILVNFVEKGNREAIFSLYLMIWKPRFEYDKKLLFRDELIENVLGALTGVKGEWALSLLKELANQSEIRNYLRYKHIFLTGIKKLGVLYCILNEEVELFWEQYMKVVDEGASGESDLTILANLEDLDWSGKESFFQEIIKKLPILELIVFFRSFKSFRPNKTINLSIDSILLILKKIHSAEMNLHREKGFHVYNSFGQFLVSNVDLIGEKELIELFNKSECPYRDFLSKYVLNKLSSVTTDSLSKDAIDYLLSKLQTTRINYFNNILGNIATEDFIQERLLPLLDSESEPLKSNLQETLYSAGKNHKKRFISY</sequence>
<accession>A0ABD6S1J2</accession>
<organism evidence="1 2">
    <name type="scientific">Bacillus thuringiensis</name>
    <dbReference type="NCBI Taxonomy" id="1428"/>
    <lineage>
        <taxon>Bacteria</taxon>
        <taxon>Bacillati</taxon>
        <taxon>Bacillota</taxon>
        <taxon>Bacilli</taxon>
        <taxon>Bacillales</taxon>
        <taxon>Bacillaceae</taxon>
        <taxon>Bacillus</taxon>
        <taxon>Bacillus cereus group</taxon>
    </lineage>
</organism>
<dbReference type="InterPro" id="IPR029035">
    <property type="entry name" value="DHS-like_NAD/FAD-binding_dom"/>
</dbReference>
<comment type="caution">
    <text evidence="1">The sequence shown here is derived from an EMBL/GenBank/DDBJ whole genome shotgun (WGS) entry which is preliminary data.</text>
</comment>
<dbReference type="InterPro" id="IPR027417">
    <property type="entry name" value="P-loop_NTPase"/>
</dbReference>
<protein>
    <recommendedName>
        <fullName evidence="3">SIR2-like domain-containing protein</fullName>
    </recommendedName>
</protein>
<evidence type="ECO:0000313" key="1">
    <source>
        <dbReference type="EMBL" id="PER51442.1"/>
    </source>
</evidence>
<dbReference type="AlphaFoldDB" id="A0ABD6S1J2"/>
<proteinExistence type="predicted"/>
<reference evidence="1 2" key="1">
    <citation type="submission" date="2017-09" db="EMBL/GenBank/DDBJ databases">
        <title>Large-scale bioinformatics analysis of Bacillus genomes uncovers conserved roles of natural products in bacterial physiology.</title>
        <authorList>
            <consortium name="Agbiome Team Llc"/>
            <person name="Bleich R.M."/>
            <person name="Kirk G.J."/>
            <person name="Santa Maria K.C."/>
            <person name="Allen S.E."/>
            <person name="Farag S."/>
            <person name="Shank E.A."/>
            <person name="Bowers A."/>
        </authorList>
    </citation>
    <scope>NUCLEOTIDE SEQUENCE [LARGE SCALE GENOMIC DNA]</scope>
    <source>
        <strain evidence="1 2">AFS005140</strain>
    </source>
</reference>
<name>A0ABD6S1J2_BACTU</name>
<dbReference type="Proteomes" id="UP000219897">
    <property type="component" value="Unassembled WGS sequence"/>
</dbReference>
<gene>
    <name evidence="1" type="ORF">CN495_18870</name>
</gene>
<dbReference type="EMBL" id="NTYF01000065">
    <property type="protein sequence ID" value="PER51442.1"/>
    <property type="molecule type" value="Genomic_DNA"/>
</dbReference>
<evidence type="ECO:0000313" key="2">
    <source>
        <dbReference type="Proteomes" id="UP000219897"/>
    </source>
</evidence>
<dbReference type="Pfam" id="PF13289">
    <property type="entry name" value="SIR2_2"/>
    <property type="match status" value="1"/>
</dbReference>
<evidence type="ECO:0008006" key="3">
    <source>
        <dbReference type="Google" id="ProtNLM"/>
    </source>
</evidence>
<dbReference type="RefSeq" id="WP_098223253.1">
    <property type="nucleotide sequence ID" value="NZ_NTVJ01000126.1"/>
</dbReference>
<dbReference type="SUPFAM" id="SSF52467">
    <property type="entry name" value="DHS-like NAD/FAD-binding domain"/>
    <property type="match status" value="1"/>
</dbReference>
<dbReference type="Gene3D" id="3.40.50.300">
    <property type="entry name" value="P-loop containing nucleotide triphosphate hydrolases"/>
    <property type="match status" value="1"/>
</dbReference>